<dbReference type="RefSeq" id="WP_248996486.1">
    <property type="nucleotide sequence ID" value="NZ_JAKIKP010000012.1"/>
</dbReference>
<keyword evidence="9" id="KW-1185">Reference proteome</keyword>
<keyword evidence="5 7" id="KW-1133">Transmembrane helix</keyword>
<feature type="transmembrane region" description="Helical" evidence="7">
    <location>
        <begin position="12"/>
        <end position="28"/>
    </location>
</feature>
<comment type="subcellular location">
    <subcellularLocation>
        <location evidence="1">Cell membrane</location>
        <topology evidence="1">Multi-pass membrane protein</topology>
    </subcellularLocation>
</comment>
<dbReference type="InterPro" id="IPR006726">
    <property type="entry name" value="PHBA_efflux_AaeB/fusaric-R"/>
</dbReference>
<evidence type="ECO:0000256" key="1">
    <source>
        <dbReference type="ARBA" id="ARBA00004651"/>
    </source>
</evidence>
<evidence type="ECO:0000313" key="8">
    <source>
        <dbReference type="EMBL" id="MCL1143815.1"/>
    </source>
</evidence>
<dbReference type="PANTHER" id="PTHR30509:SF9">
    <property type="entry name" value="MULTIDRUG RESISTANCE PROTEIN MDTO"/>
    <property type="match status" value="1"/>
</dbReference>
<feature type="transmembrane region" description="Helical" evidence="7">
    <location>
        <begin position="133"/>
        <end position="152"/>
    </location>
</feature>
<dbReference type="AlphaFoldDB" id="A0A9X1ZQR8"/>
<feature type="transmembrane region" description="Helical" evidence="7">
    <location>
        <begin position="353"/>
        <end position="371"/>
    </location>
</feature>
<dbReference type="Pfam" id="PF04632">
    <property type="entry name" value="FUSC"/>
    <property type="match status" value="1"/>
</dbReference>
<comment type="caution">
    <text evidence="8">The sequence shown here is derived from an EMBL/GenBank/DDBJ whole genome shotgun (WGS) entry which is preliminary data.</text>
</comment>
<accession>A0A9X1ZQR8</accession>
<evidence type="ECO:0000256" key="7">
    <source>
        <dbReference type="SAM" id="Phobius"/>
    </source>
</evidence>
<evidence type="ECO:0000256" key="2">
    <source>
        <dbReference type="ARBA" id="ARBA00022448"/>
    </source>
</evidence>
<evidence type="ECO:0000256" key="4">
    <source>
        <dbReference type="ARBA" id="ARBA00022692"/>
    </source>
</evidence>
<feature type="transmembrane region" description="Helical" evidence="7">
    <location>
        <begin position="81"/>
        <end position="97"/>
    </location>
</feature>
<keyword evidence="4 7" id="KW-0812">Transmembrane</keyword>
<dbReference type="EMBL" id="JAKIKP010000012">
    <property type="protein sequence ID" value="MCL1143815.1"/>
    <property type="molecule type" value="Genomic_DNA"/>
</dbReference>
<feature type="transmembrane region" description="Helical" evidence="7">
    <location>
        <begin position="58"/>
        <end position="75"/>
    </location>
</feature>
<name>A0A9X1ZQR8_9GAMM</name>
<keyword evidence="3" id="KW-1003">Cell membrane</keyword>
<dbReference type="GO" id="GO:0005886">
    <property type="term" value="C:plasma membrane"/>
    <property type="evidence" value="ECO:0007669"/>
    <property type="project" value="UniProtKB-SubCell"/>
</dbReference>
<gene>
    <name evidence="8" type="ORF">L2672_14130</name>
</gene>
<reference evidence="8" key="1">
    <citation type="submission" date="2022-01" db="EMBL/GenBank/DDBJ databases">
        <title>Whole genome-based taxonomy of the Shewanellaceae.</title>
        <authorList>
            <person name="Martin-Rodriguez A.J."/>
        </authorList>
    </citation>
    <scope>NUCLEOTIDE SEQUENCE</scope>
    <source>
        <strain evidence="8">DSM 16422</strain>
    </source>
</reference>
<evidence type="ECO:0000313" key="9">
    <source>
        <dbReference type="Proteomes" id="UP001139333"/>
    </source>
</evidence>
<evidence type="ECO:0000256" key="6">
    <source>
        <dbReference type="ARBA" id="ARBA00023136"/>
    </source>
</evidence>
<proteinExistence type="predicted"/>
<feature type="transmembrane region" description="Helical" evidence="7">
    <location>
        <begin position="34"/>
        <end position="51"/>
    </location>
</feature>
<feature type="transmembrane region" description="Helical" evidence="7">
    <location>
        <begin position="427"/>
        <end position="447"/>
    </location>
</feature>
<dbReference type="Proteomes" id="UP001139333">
    <property type="component" value="Unassembled WGS sequence"/>
</dbReference>
<evidence type="ECO:0000256" key="3">
    <source>
        <dbReference type="ARBA" id="ARBA00022475"/>
    </source>
</evidence>
<sequence length="455" mass="50467">MLNSSMKEAIKFGLALILTMLISMWLGWAKTSWSMLTVMVLATTDTYGYSALKGRNRLYGTAIGSAVAFILIALFSQDRVLFIASLGMFLWFCVYMSSHKKRGYMYNIAITVCLIISSALATDSATVFNTAILRMQDTFLGIICFSLVYRLVWPKKTESAYMSTASGMQSTLVKVKGIVEKCQPMSADDIASINDDINSLKQDVNKLNELLTLPYGDSVLFRSYRNNVELQAKLLNEAVSVSEQAVINLDNQNKHKLISKLNELLSDIENVSFTSHTTESKGFFTGHVYDAESYSIPKDKRINFANIALSVLVTAFAMWIYMPIPGGALFPTLAAVLAANVMTIPGKAVKHIMLVYVVIALILLLQFVFIMPKLTEAWQLFLLYFTNAVVIWRGCDVLNLSPLKALAGNILVNIPGGATELTPSYNILGPLTMIVLLMLALMIIEFYSRLFTART</sequence>
<organism evidence="8 9">
    <name type="scientific">Shewanella gaetbuli</name>
    <dbReference type="NCBI Taxonomy" id="220752"/>
    <lineage>
        <taxon>Bacteria</taxon>
        <taxon>Pseudomonadati</taxon>
        <taxon>Pseudomonadota</taxon>
        <taxon>Gammaproteobacteria</taxon>
        <taxon>Alteromonadales</taxon>
        <taxon>Shewanellaceae</taxon>
        <taxon>Shewanella</taxon>
    </lineage>
</organism>
<evidence type="ECO:0000256" key="5">
    <source>
        <dbReference type="ARBA" id="ARBA00022989"/>
    </source>
</evidence>
<dbReference type="PANTHER" id="PTHR30509">
    <property type="entry name" value="P-HYDROXYBENZOIC ACID EFFLUX PUMP SUBUNIT-RELATED"/>
    <property type="match status" value="1"/>
</dbReference>
<protein>
    <submittedName>
        <fullName evidence="8">FUSC family protein</fullName>
    </submittedName>
</protein>
<feature type="transmembrane region" description="Helical" evidence="7">
    <location>
        <begin position="304"/>
        <end position="322"/>
    </location>
</feature>
<feature type="transmembrane region" description="Helical" evidence="7">
    <location>
        <begin position="104"/>
        <end position="121"/>
    </location>
</feature>
<keyword evidence="2" id="KW-0813">Transport</keyword>
<keyword evidence="6 7" id="KW-0472">Membrane</keyword>
<dbReference type="GO" id="GO:0022857">
    <property type="term" value="F:transmembrane transporter activity"/>
    <property type="evidence" value="ECO:0007669"/>
    <property type="project" value="InterPro"/>
</dbReference>
<feature type="transmembrane region" description="Helical" evidence="7">
    <location>
        <begin position="328"/>
        <end position="346"/>
    </location>
</feature>